<accession>A0A543F5P8</accession>
<name>A0A543F5P8_9NOCA</name>
<sequence length="202" mass="21360">MDAHSDLLTGAPLDQPPSERADAARNRAKVLAAAAELFAGRDPRAVTMDDIAKAAGVGRGTLYRRYPDTNSIAVALLDEHERALQERLLHGEPPLGPGAAPADRLAAFYEAMVELLDSHAHLALGAETGGARFTTGAYGFWYAHVRALLVAADIRDPDALVDSLLAPLAAEVYTAQRERGLDPSAIARGLARIAHAVLASPE</sequence>
<dbReference type="AlphaFoldDB" id="A0A543F5P8"/>
<dbReference type="InterPro" id="IPR050109">
    <property type="entry name" value="HTH-type_TetR-like_transc_reg"/>
</dbReference>
<reference evidence="5 6" key="1">
    <citation type="submission" date="2019-06" db="EMBL/GenBank/DDBJ databases">
        <title>Sequencing the genomes of 1000 actinobacteria strains.</title>
        <authorList>
            <person name="Klenk H.-P."/>
        </authorList>
    </citation>
    <scope>NUCLEOTIDE SEQUENCE [LARGE SCALE GENOMIC DNA]</scope>
    <source>
        <strain evidence="5 6">DSM 103495</strain>
    </source>
</reference>
<dbReference type="Proteomes" id="UP000316331">
    <property type="component" value="Unassembled WGS sequence"/>
</dbReference>
<dbReference type="InterPro" id="IPR009057">
    <property type="entry name" value="Homeodomain-like_sf"/>
</dbReference>
<dbReference type="Gene3D" id="1.10.357.10">
    <property type="entry name" value="Tetracycline Repressor, domain 2"/>
    <property type="match status" value="1"/>
</dbReference>
<evidence type="ECO:0000256" key="1">
    <source>
        <dbReference type="ARBA" id="ARBA00023125"/>
    </source>
</evidence>
<evidence type="ECO:0000313" key="6">
    <source>
        <dbReference type="Proteomes" id="UP000316331"/>
    </source>
</evidence>
<keyword evidence="6" id="KW-1185">Reference proteome</keyword>
<dbReference type="SUPFAM" id="SSF46689">
    <property type="entry name" value="Homeodomain-like"/>
    <property type="match status" value="1"/>
</dbReference>
<protein>
    <submittedName>
        <fullName evidence="5">TetR family transcriptional regulator</fullName>
    </submittedName>
</protein>
<gene>
    <name evidence="5" type="ORF">FB390_0747</name>
</gene>
<evidence type="ECO:0000259" key="4">
    <source>
        <dbReference type="PROSITE" id="PS50977"/>
    </source>
</evidence>
<feature type="DNA-binding region" description="H-T-H motif" evidence="2">
    <location>
        <begin position="47"/>
        <end position="66"/>
    </location>
</feature>
<dbReference type="OrthoDB" id="4542210at2"/>
<comment type="caution">
    <text evidence="5">The sequence shown here is derived from an EMBL/GenBank/DDBJ whole genome shotgun (WGS) entry which is preliminary data.</text>
</comment>
<dbReference type="InterPro" id="IPR001647">
    <property type="entry name" value="HTH_TetR"/>
</dbReference>
<proteinExistence type="predicted"/>
<dbReference type="PANTHER" id="PTHR30055">
    <property type="entry name" value="HTH-TYPE TRANSCRIPTIONAL REGULATOR RUTR"/>
    <property type="match status" value="1"/>
</dbReference>
<evidence type="ECO:0000256" key="2">
    <source>
        <dbReference type="PROSITE-ProRule" id="PRU00335"/>
    </source>
</evidence>
<dbReference type="EMBL" id="VFPG01000001">
    <property type="protein sequence ID" value="TQM29156.1"/>
    <property type="molecule type" value="Genomic_DNA"/>
</dbReference>
<dbReference type="PRINTS" id="PR00455">
    <property type="entry name" value="HTHTETR"/>
</dbReference>
<dbReference type="GO" id="GO:0000976">
    <property type="term" value="F:transcription cis-regulatory region binding"/>
    <property type="evidence" value="ECO:0007669"/>
    <property type="project" value="TreeGrafter"/>
</dbReference>
<dbReference type="Pfam" id="PF00440">
    <property type="entry name" value="TetR_N"/>
    <property type="match status" value="1"/>
</dbReference>
<dbReference type="GO" id="GO:0003700">
    <property type="term" value="F:DNA-binding transcription factor activity"/>
    <property type="evidence" value="ECO:0007669"/>
    <property type="project" value="TreeGrafter"/>
</dbReference>
<dbReference type="PROSITE" id="PS50977">
    <property type="entry name" value="HTH_TETR_2"/>
    <property type="match status" value="1"/>
</dbReference>
<feature type="domain" description="HTH tetR-type" evidence="4">
    <location>
        <begin position="24"/>
        <end position="84"/>
    </location>
</feature>
<feature type="region of interest" description="Disordered" evidence="3">
    <location>
        <begin position="1"/>
        <end position="22"/>
    </location>
</feature>
<evidence type="ECO:0000313" key="5">
    <source>
        <dbReference type="EMBL" id="TQM29156.1"/>
    </source>
</evidence>
<organism evidence="5 6">
    <name type="scientific">Nocardia bhagyanarayanae</name>
    <dbReference type="NCBI Taxonomy" id="1215925"/>
    <lineage>
        <taxon>Bacteria</taxon>
        <taxon>Bacillati</taxon>
        <taxon>Actinomycetota</taxon>
        <taxon>Actinomycetes</taxon>
        <taxon>Mycobacteriales</taxon>
        <taxon>Nocardiaceae</taxon>
        <taxon>Nocardia</taxon>
    </lineage>
</organism>
<dbReference type="PANTHER" id="PTHR30055:SF209">
    <property type="entry name" value="POSSIBLE TRANSCRIPTIONAL REGULATORY PROTEIN (PROBABLY TETR-FAMILY)"/>
    <property type="match status" value="1"/>
</dbReference>
<keyword evidence="1 2" id="KW-0238">DNA-binding</keyword>
<dbReference type="RefSeq" id="WP_141807684.1">
    <property type="nucleotide sequence ID" value="NZ_VFPG01000001.1"/>
</dbReference>
<evidence type="ECO:0000256" key="3">
    <source>
        <dbReference type="SAM" id="MobiDB-lite"/>
    </source>
</evidence>